<protein>
    <submittedName>
        <fullName evidence="4">Nose resistant to fluoxetine protein 6</fullName>
    </submittedName>
</protein>
<dbReference type="EMBL" id="BGPR01001548">
    <property type="protein sequence ID" value="GBM56474.1"/>
    <property type="molecule type" value="Genomic_DNA"/>
</dbReference>
<feature type="transmembrane region" description="Helical" evidence="1">
    <location>
        <begin position="483"/>
        <end position="503"/>
    </location>
</feature>
<evidence type="ECO:0000256" key="2">
    <source>
        <dbReference type="SAM" id="SignalP"/>
    </source>
</evidence>
<keyword evidence="1" id="KW-0472">Membrane</keyword>
<feature type="transmembrane region" description="Helical" evidence="1">
    <location>
        <begin position="456"/>
        <end position="476"/>
    </location>
</feature>
<dbReference type="InterPro" id="IPR052728">
    <property type="entry name" value="O2_lipid_transport_reg"/>
</dbReference>
<dbReference type="SMART" id="SM00703">
    <property type="entry name" value="NRF"/>
    <property type="match status" value="1"/>
</dbReference>
<feature type="transmembrane region" description="Helical" evidence="1">
    <location>
        <begin position="638"/>
        <end position="661"/>
    </location>
</feature>
<keyword evidence="2" id="KW-0732">Signal</keyword>
<comment type="caution">
    <text evidence="4">The sequence shown here is derived from an EMBL/GenBank/DDBJ whole genome shotgun (WGS) entry which is preliminary data.</text>
</comment>
<organism evidence="4 5">
    <name type="scientific">Araneus ventricosus</name>
    <name type="common">Orbweaver spider</name>
    <name type="synonym">Epeira ventricosa</name>
    <dbReference type="NCBI Taxonomy" id="182803"/>
    <lineage>
        <taxon>Eukaryota</taxon>
        <taxon>Metazoa</taxon>
        <taxon>Ecdysozoa</taxon>
        <taxon>Arthropoda</taxon>
        <taxon>Chelicerata</taxon>
        <taxon>Arachnida</taxon>
        <taxon>Araneae</taxon>
        <taxon>Araneomorphae</taxon>
        <taxon>Entelegynae</taxon>
        <taxon>Araneoidea</taxon>
        <taxon>Araneidae</taxon>
        <taxon>Araneus</taxon>
    </lineage>
</organism>
<proteinExistence type="predicted"/>
<dbReference type="Pfam" id="PF20146">
    <property type="entry name" value="NRF"/>
    <property type="match status" value="1"/>
</dbReference>
<dbReference type="InterPro" id="IPR006621">
    <property type="entry name" value="Nose-resist-to-fluoxetine_N"/>
</dbReference>
<feature type="transmembrane region" description="Helical" evidence="1">
    <location>
        <begin position="310"/>
        <end position="329"/>
    </location>
</feature>
<feature type="transmembrane region" description="Helical" evidence="1">
    <location>
        <begin position="247"/>
        <end position="269"/>
    </location>
</feature>
<feature type="transmembrane region" description="Helical" evidence="1">
    <location>
        <begin position="667"/>
        <end position="690"/>
    </location>
</feature>
<feature type="transmembrane region" description="Helical" evidence="1">
    <location>
        <begin position="349"/>
        <end position="373"/>
    </location>
</feature>
<evidence type="ECO:0000259" key="3">
    <source>
        <dbReference type="SMART" id="SM00703"/>
    </source>
</evidence>
<dbReference type="GO" id="GO:0016747">
    <property type="term" value="F:acyltransferase activity, transferring groups other than amino-acyl groups"/>
    <property type="evidence" value="ECO:0007669"/>
    <property type="project" value="InterPro"/>
</dbReference>
<dbReference type="InterPro" id="IPR002656">
    <property type="entry name" value="Acyl_transf_3_dom"/>
</dbReference>
<feature type="signal peptide" evidence="2">
    <location>
        <begin position="1"/>
        <end position="20"/>
    </location>
</feature>
<keyword evidence="5" id="KW-1185">Reference proteome</keyword>
<feature type="chain" id="PRO_5021454271" evidence="2">
    <location>
        <begin position="21"/>
        <end position="755"/>
    </location>
</feature>
<dbReference type="Pfam" id="PF01757">
    <property type="entry name" value="Acyl_transf_3"/>
    <property type="match status" value="1"/>
</dbReference>
<dbReference type="PANTHER" id="PTHR11161">
    <property type="entry name" value="O-ACYLTRANSFERASE"/>
    <property type="match status" value="1"/>
</dbReference>
<feature type="transmembrane region" description="Helical" evidence="1">
    <location>
        <begin position="602"/>
        <end position="626"/>
    </location>
</feature>
<sequence length="755" mass="85883">MKLICTAIIIVLCATYEVKSQDLSQVLGNVVQNAENMTVLEKWQSMEKGIKKVTGALVKMALPHILKASESMNISSQCMQEGMKLVLGLKNIKPWAFRFIDSSAKMVDGLLAGSLSSLGVYDECINTEVKNDKGKDKGKIIFRGKYCTIDIKPPLPPKAKFYWKDEIVPELKNLTLSGTVMSEAVKYASFFYFLSVKMGVCIPSGCTVEDLDQVVQMLGNYLMLEIKTYRCEVKEDVHFTDATICITFVYCFFGFLMLIGTLIDMYSYYTGIVFKRTSARFFLSFSFISNFKRFVNTETTSNTLSCLHGIRFLSMSWIILGHTYFILNYEAFQNAEKAQVYGETFAFQVIVNGAIAVDSFFCMGGLLLCYLTIKTVKLEGKPFNIVMYIVHRLWRIYPVYIMVILFHFYGYMISSGPLMHHFIHPYIDNCHENWWVNLLFINNFYDLDRPCLGHTWYIASDLQLYIAAILILLPLLRWPKVGILLSVIAIIASIIFTGVQTYVRDLTPAMLFIQPDPAERTEYWKALYFTPFTHIGPYCIGILAGYLLVTRPNFKMPAAVQIIGWIAAFICCFSAVYGVYNWNSGKEINFAAGMMYATFHRTAWALGITWMIVCCATGRGGVINYILSWKIFIPLGRLTFIAYLIHPFIQVGVMGNLRHIFVPDHFFIVWIFIGDLWVSYATAFAGCMLVEAPMMQLEKIIFGRAEKKTEDSSLVRSNSILEGTLKTEKNRDIAVIFDRNSDKFMGIDNAALSRL</sequence>
<dbReference type="AlphaFoldDB" id="A0A4Y2GWK4"/>
<feature type="transmembrane region" description="Helical" evidence="1">
    <location>
        <begin position="394"/>
        <end position="412"/>
    </location>
</feature>
<evidence type="ECO:0000256" key="1">
    <source>
        <dbReference type="SAM" id="Phobius"/>
    </source>
</evidence>
<keyword evidence="1" id="KW-0812">Transmembrane</keyword>
<accession>A0A4Y2GWK4</accession>
<dbReference type="OrthoDB" id="10006435at2759"/>
<feature type="transmembrane region" description="Helical" evidence="1">
    <location>
        <begin position="562"/>
        <end position="582"/>
    </location>
</feature>
<keyword evidence="1" id="KW-1133">Transmembrane helix</keyword>
<reference evidence="4 5" key="1">
    <citation type="journal article" date="2019" name="Sci. Rep.">
        <title>Orb-weaving spider Araneus ventricosus genome elucidates the spidroin gene catalogue.</title>
        <authorList>
            <person name="Kono N."/>
            <person name="Nakamura H."/>
            <person name="Ohtoshi R."/>
            <person name="Moran D.A.P."/>
            <person name="Shinohara A."/>
            <person name="Yoshida Y."/>
            <person name="Fujiwara M."/>
            <person name="Mori M."/>
            <person name="Tomita M."/>
            <person name="Arakawa K."/>
        </authorList>
    </citation>
    <scope>NUCLEOTIDE SEQUENCE [LARGE SCALE GENOMIC DNA]</scope>
</reference>
<feature type="domain" description="Nose resistant-to-fluoxetine protein N-terminal" evidence="3">
    <location>
        <begin position="75"/>
        <end position="233"/>
    </location>
</feature>
<evidence type="ECO:0000313" key="5">
    <source>
        <dbReference type="Proteomes" id="UP000499080"/>
    </source>
</evidence>
<evidence type="ECO:0000313" key="4">
    <source>
        <dbReference type="EMBL" id="GBM56474.1"/>
    </source>
</evidence>
<feature type="transmembrane region" description="Helical" evidence="1">
    <location>
        <begin position="523"/>
        <end position="550"/>
    </location>
</feature>
<dbReference type="Proteomes" id="UP000499080">
    <property type="component" value="Unassembled WGS sequence"/>
</dbReference>
<dbReference type="PANTHER" id="PTHR11161:SF0">
    <property type="entry name" value="O-ACYLTRANSFERASE LIKE PROTEIN"/>
    <property type="match status" value="1"/>
</dbReference>
<gene>
    <name evidence="4" type="primary">nrf-6_2</name>
    <name evidence="4" type="ORF">AVEN_126288_1</name>
</gene>
<name>A0A4Y2GWK4_ARAVE</name>